<dbReference type="SUPFAM" id="SSF48179">
    <property type="entry name" value="6-phosphogluconate dehydrogenase C-terminal domain-like"/>
    <property type="match status" value="1"/>
</dbReference>
<dbReference type="Gene3D" id="3.40.50.720">
    <property type="entry name" value="NAD(P)-binding Rossmann-like Domain"/>
    <property type="match status" value="1"/>
</dbReference>
<evidence type="ECO:0000256" key="2">
    <source>
        <dbReference type="ARBA" id="ARBA00022857"/>
    </source>
</evidence>
<gene>
    <name evidence="7" type="ORF">A6M13_08175</name>
</gene>
<keyword evidence="3 4" id="KW-0560">Oxidoreductase</keyword>
<keyword evidence="2 4" id="KW-0521">NADP</keyword>
<dbReference type="FunFam" id="1.10.1040.10:FF:000017">
    <property type="entry name" value="2-dehydropantoate 2-reductase"/>
    <property type="match status" value="1"/>
</dbReference>
<evidence type="ECO:0000256" key="1">
    <source>
        <dbReference type="ARBA" id="ARBA00007870"/>
    </source>
</evidence>
<dbReference type="SUPFAM" id="SSF51735">
    <property type="entry name" value="NAD(P)-binding Rossmann-fold domains"/>
    <property type="match status" value="1"/>
</dbReference>
<dbReference type="InterPro" id="IPR036291">
    <property type="entry name" value="NAD(P)-bd_dom_sf"/>
</dbReference>
<dbReference type="GO" id="GO:0005737">
    <property type="term" value="C:cytoplasm"/>
    <property type="evidence" value="ECO:0007669"/>
    <property type="project" value="TreeGrafter"/>
</dbReference>
<comment type="caution">
    <text evidence="7">The sequence shown here is derived from an EMBL/GenBank/DDBJ whole genome shotgun (WGS) entry which is preliminary data.</text>
</comment>
<comment type="catalytic activity">
    <reaction evidence="4">
        <text>(R)-pantoate + NADP(+) = 2-dehydropantoate + NADPH + H(+)</text>
        <dbReference type="Rhea" id="RHEA:16233"/>
        <dbReference type="ChEBI" id="CHEBI:11561"/>
        <dbReference type="ChEBI" id="CHEBI:15378"/>
        <dbReference type="ChEBI" id="CHEBI:15980"/>
        <dbReference type="ChEBI" id="CHEBI:57783"/>
        <dbReference type="ChEBI" id="CHEBI:58349"/>
        <dbReference type="EC" id="1.1.1.169"/>
    </reaction>
</comment>
<comment type="similarity">
    <text evidence="1 4">Belongs to the ketopantoate reductase family.</text>
</comment>
<evidence type="ECO:0000313" key="8">
    <source>
        <dbReference type="Proteomes" id="UP000093199"/>
    </source>
</evidence>
<dbReference type="InterPro" id="IPR003710">
    <property type="entry name" value="ApbA"/>
</dbReference>
<dbReference type="InterPro" id="IPR008927">
    <property type="entry name" value="6-PGluconate_DH-like_C_sf"/>
</dbReference>
<reference evidence="7 8" key="1">
    <citation type="submission" date="2016-07" db="EMBL/GenBank/DDBJ databases">
        <title>Caryophanon tenue genome sequencing.</title>
        <authorList>
            <person name="Verma A."/>
            <person name="Pal Y."/>
            <person name="Krishnamurthi S."/>
        </authorList>
    </citation>
    <scope>NUCLEOTIDE SEQUENCE [LARGE SCALE GENOMIC DNA]</scope>
    <source>
        <strain evidence="7 8">DSM 14152</strain>
    </source>
</reference>
<dbReference type="InterPro" id="IPR013752">
    <property type="entry name" value="KPA_reductase"/>
</dbReference>
<dbReference type="Pfam" id="PF02558">
    <property type="entry name" value="ApbA"/>
    <property type="match status" value="1"/>
</dbReference>
<comment type="pathway">
    <text evidence="4">Cofactor biosynthesis; (R)-pantothenate biosynthesis; (R)-pantoate from 3-methyl-2-oxobutanoate: step 2/2.</text>
</comment>
<dbReference type="Pfam" id="PF08546">
    <property type="entry name" value="ApbA_C"/>
    <property type="match status" value="1"/>
</dbReference>
<dbReference type="GO" id="GO:0008677">
    <property type="term" value="F:2-dehydropantoate 2-reductase activity"/>
    <property type="evidence" value="ECO:0007669"/>
    <property type="project" value="UniProtKB-EC"/>
</dbReference>
<dbReference type="EC" id="1.1.1.169" evidence="4"/>
<evidence type="ECO:0000256" key="3">
    <source>
        <dbReference type="ARBA" id="ARBA00023002"/>
    </source>
</evidence>
<accession>A0A1C0YL76</accession>
<dbReference type="EMBL" id="MASJ01000002">
    <property type="protein sequence ID" value="OCS87937.1"/>
    <property type="molecule type" value="Genomic_DNA"/>
</dbReference>
<organism evidence="7 8">
    <name type="scientific">Caryophanon tenue</name>
    <dbReference type="NCBI Taxonomy" id="33978"/>
    <lineage>
        <taxon>Bacteria</taxon>
        <taxon>Bacillati</taxon>
        <taxon>Bacillota</taxon>
        <taxon>Bacilli</taxon>
        <taxon>Bacillales</taxon>
        <taxon>Caryophanaceae</taxon>
        <taxon>Caryophanon</taxon>
    </lineage>
</organism>
<dbReference type="NCBIfam" id="TIGR00745">
    <property type="entry name" value="apbA_panE"/>
    <property type="match status" value="1"/>
</dbReference>
<dbReference type="PANTHER" id="PTHR21708">
    <property type="entry name" value="PROBABLE 2-DEHYDROPANTOATE 2-REDUCTASE"/>
    <property type="match status" value="1"/>
</dbReference>
<dbReference type="InterPro" id="IPR051402">
    <property type="entry name" value="KPR-Related"/>
</dbReference>
<dbReference type="RefSeq" id="WP_066542742.1">
    <property type="nucleotide sequence ID" value="NZ_MASJ01000002.1"/>
</dbReference>
<sequence length="310" mass="34051">MKFIVYGAGAIGAYFGGRLVEAKQDVTFFVRQRRAEQLSAHGLRLESPEGVFTTHVQVAATVEEVQQADVILVAVKGYHLKEALPQIIQLAKQTNAYVLPLLNGIEHVTHLQQALGEEQVLGGFASIIATLNEQGHVLHTSGSSAIQIGTLHPSQRNVIEAIGALQPHVHTNIIVNENIRKGMWSKYMFITAFSGITAATQQPAQAIIEQPATEATAKQIVYEMGQIARLEGVAFSDEEIEKEASRLVKFKPHMTSSMHQDLRKGLPIEVEHLHGGALRIAHNHDIKLPTIATIYGILKPYEHGHLTTLR</sequence>
<dbReference type="InterPro" id="IPR013332">
    <property type="entry name" value="KPR_N"/>
</dbReference>
<dbReference type="InterPro" id="IPR013328">
    <property type="entry name" value="6PGD_dom2"/>
</dbReference>
<evidence type="ECO:0000313" key="7">
    <source>
        <dbReference type="EMBL" id="OCS87937.1"/>
    </source>
</evidence>
<proteinExistence type="inferred from homology"/>
<dbReference type="UniPathway" id="UPA00028">
    <property type="reaction ID" value="UER00004"/>
</dbReference>
<evidence type="ECO:0000259" key="5">
    <source>
        <dbReference type="Pfam" id="PF02558"/>
    </source>
</evidence>
<feature type="domain" description="Ketopantoate reductase N-terminal" evidence="5">
    <location>
        <begin position="4"/>
        <end position="151"/>
    </location>
</feature>
<protein>
    <recommendedName>
        <fullName evidence="4">2-dehydropantoate 2-reductase</fullName>
        <ecNumber evidence="4">1.1.1.169</ecNumber>
    </recommendedName>
    <alternativeName>
        <fullName evidence="4">Ketopantoate reductase</fullName>
    </alternativeName>
</protein>
<keyword evidence="8" id="KW-1185">Reference proteome</keyword>
<evidence type="ECO:0000259" key="6">
    <source>
        <dbReference type="Pfam" id="PF08546"/>
    </source>
</evidence>
<evidence type="ECO:0000256" key="4">
    <source>
        <dbReference type="RuleBase" id="RU362068"/>
    </source>
</evidence>
<dbReference type="STRING" id="33978.A6M13_08175"/>
<dbReference type="GO" id="GO:0015940">
    <property type="term" value="P:pantothenate biosynthetic process"/>
    <property type="evidence" value="ECO:0007669"/>
    <property type="project" value="UniProtKB-UniPathway"/>
</dbReference>
<keyword evidence="4" id="KW-0566">Pantothenate biosynthesis</keyword>
<dbReference type="PANTHER" id="PTHR21708:SF26">
    <property type="entry name" value="2-DEHYDROPANTOATE 2-REDUCTASE"/>
    <property type="match status" value="1"/>
</dbReference>
<dbReference type="Proteomes" id="UP000093199">
    <property type="component" value="Unassembled WGS sequence"/>
</dbReference>
<name>A0A1C0YL76_9BACL</name>
<dbReference type="OrthoDB" id="9793586at2"/>
<dbReference type="Gene3D" id="1.10.1040.10">
    <property type="entry name" value="N-(1-d-carboxylethyl)-l-norvaline Dehydrogenase, domain 2"/>
    <property type="match status" value="1"/>
</dbReference>
<comment type="function">
    <text evidence="4">Catalyzes the NADPH-dependent reduction of ketopantoate into pantoic acid.</text>
</comment>
<dbReference type="AlphaFoldDB" id="A0A1C0YL76"/>
<feature type="domain" description="Ketopantoate reductase C-terminal" evidence="6">
    <location>
        <begin position="178"/>
        <end position="302"/>
    </location>
</feature>